<feature type="domain" description="PTS EIIA type-2" evidence="11">
    <location>
        <begin position="6"/>
        <end position="149"/>
    </location>
</feature>
<comment type="caution">
    <text evidence="12">The sequence shown here is derived from an EMBL/GenBank/DDBJ whole genome shotgun (WGS) entry which is preliminary data.</text>
</comment>
<protein>
    <recommendedName>
        <fullName evidence="9">Ascorbate-specific PTS system EIIA component</fullName>
    </recommendedName>
    <alternativeName>
        <fullName evidence="10">Ascorbate-specific phosphotransferase enzyme IIA component</fullName>
    </alternativeName>
</protein>
<evidence type="ECO:0000313" key="12">
    <source>
        <dbReference type="EMBL" id="MFD1890075.1"/>
    </source>
</evidence>
<name>A0ABW4RVL4_9ACTN</name>
<evidence type="ECO:0000256" key="10">
    <source>
        <dbReference type="ARBA" id="ARBA00042072"/>
    </source>
</evidence>
<keyword evidence="2" id="KW-0813">Transport</keyword>
<accession>A0ABW4RVL4</accession>
<sequence length="153" mass="16241">MSGTAGEISARHVQFSDEELDWRAAIALAAQPLVDDASIEPGYVDAIIATAEKMGPYFDFGRGVAMPHARGEGLVHAPALTVLRTRRPVLLLDDPKHPIDVFLVLAAPDNTSHLNLLRTLATVLTDPAQVEALKASTDAQTVVDIVNGIPSNG</sequence>
<dbReference type="RefSeq" id="WP_343873024.1">
    <property type="nucleotide sequence ID" value="NZ_BAAAIX010000013.1"/>
</dbReference>
<evidence type="ECO:0000313" key="13">
    <source>
        <dbReference type="Proteomes" id="UP001597326"/>
    </source>
</evidence>
<keyword evidence="4" id="KW-0597">Phosphoprotein</keyword>
<dbReference type="InterPro" id="IPR051351">
    <property type="entry name" value="Ascorbate-PTS_EIIA_comp"/>
</dbReference>
<evidence type="ECO:0000256" key="6">
    <source>
        <dbReference type="ARBA" id="ARBA00022683"/>
    </source>
</evidence>
<proteinExistence type="predicted"/>
<dbReference type="PROSITE" id="PS51094">
    <property type="entry name" value="PTS_EIIA_TYPE_2"/>
    <property type="match status" value="1"/>
</dbReference>
<dbReference type="CDD" id="cd00211">
    <property type="entry name" value="PTS_IIA_fru"/>
    <property type="match status" value="1"/>
</dbReference>
<evidence type="ECO:0000256" key="1">
    <source>
        <dbReference type="ARBA" id="ARBA00004496"/>
    </source>
</evidence>
<reference evidence="13" key="1">
    <citation type="journal article" date="2019" name="Int. J. Syst. Evol. Microbiol.">
        <title>The Global Catalogue of Microorganisms (GCM) 10K type strain sequencing project: providing services to taxonomists for standard genome sequencing and annotation.</title>
        <authorList>
            <consortium name="The Broad Institute Genomics Platform"/>
            <consortium name="The Broad Institute Genome Sequencing Center for Infectious Disease"/>
            <person name="Wu L."/>
            <person name="Ma J."/>
        </authorList>
    </citation>
    <scope>NUCLEOTIDE SEQUENCE [LARGE SCALE GENOMIC DNA]</scope>
    <source>
        <strain evidence="13">CAIM 431</strain>
    </source>
</reference>
<keyword evidence="6" id="KW-0598">Phosphotransferase system</keyword>
<evidence type="ECO:0000259" key="11">
    <source>
        <dbReference type="PROSITE" id="PS51094"/>
    </source>
</evidence>
<dbReference type="Gene3D" id="3.40.930.10">
    <property type="entry name" value="Mannitol-specific EII, Chain A"/>
    <property type="match status" value="1"/>
</dbReference>
<dbReference type="Pfam" id="PF00359">
    <property type="entry name" value="PTS_EIIA_2"/>
    <property type="match status" value="1"/>
</dbReference>
<keyword evidence="3" id="KW-0963">Cytoplasm</keyword>
<dbReference type="PANTHER" id="PTHR36203">
    <property type="entry name" value="ASCORBATE-SPECIFIC PTS SYSTEM EIIA COMPONENT"/>
    <property type="match status" value="1"/>
</dbReference>
<organism evidence="12 13">
    <name type="scientific">Luteococcus peritonei</name>
    <dbReference type="NCBI Taxonomy" id="88874"/>
    <lineage>
        <taxon>Bacteria</taxon>
        <taxon>Bacillati</taxon>
        <taxon>Actinomycetota</taxon>
        <taxon>Actinomycetes</taxon>
        <taxon>Propionibacteriales</taxon>
        <taxon>Propionibacteriaceae</taxon>
        <taxon>Luteococcus</taxon>
    </lineage>
</organism>
<evidence type="ECO:0000256" key="4">
    <source>
        <dbReference type="ARBA" id="ARBA00022553"/>
    </source>
</evidence>
<evidence type="ECO:0000256" key="2">
    <source>
        <dbReference type="ARBA" id="ARBA00022448"/>
    </source>
</evidence>
<dbReference type="Proteomes" id="UP001597326">
    <property type="component" value="Unassembled WGS sequence"/>
</dbReference>
<comment type="subcellular location">
    <subcellularLocation>
        <location evidence="1">Cytoplasm</location>
    </subcellularLocation>
</comment>
<gene>
    <name evidence="12" type="ORF">ACFSCS_07750</name>
</gene>
<dbReference type="InterPro" id="IPR002178">
    <property type="entry name" value="PTS_EIIA_type-2_dom"/>
</dbReference>
<dbReference type="SUPFAM" id="SSF55804">
    <property type="entry name" value="Phoshotransferase/anion transport protein"/>
    <property type="match status" value="1"/>
</dbReference>
<keyword evidence="12" id="KW-0762">Sugar transport</keyword>
<dbReference type="InterPro" id="IPR016152">
    <property type="entry name" value="PTrfase/Anion_transptr"/>
</dbReference>
<evidence type="ECO:0000256" key="7">
    <source>
        <dbReference type="ARBA" id="ARBA00022777"/>
    </source>
</evidence>
<evidence type="ECO:0000256" key="5">
    <source>
        <dbReference type="ARBA" id="ARBA00022679"/>
    </source>
</evidence>
<comment type="function">
    <text evidence="8">The phosphoenolpyruvate-dependent sugar phosphotransferase system (sugar PTS), a major carbohydrate active transport system, catalyzes the phosphorylation of incoming sugar substrates concomitantly with their translocation across the cell membrane. The enzyme II UlaABC PTS system is involved in ascorbate transport.</text>
</comment>
<evidence type="ECO:0000256" key="3">
    <source>
        <dbReference type="ARBA" id="ARBA00022490"/>
    </source>
</evidence>
<dbReference type="EMBL" id="JBHUFZ010000016">
    <property type="protein sequence ID" value="MFD1890075.1"/>
    <property type="molecule type" value="Genomic_DNA"/>
</dbReference>
<keyword evidence="13" id="KW-1185">Reference proteome</keyword>
<keyword evidence="5" id="KW-0808">Transferase</keyword>
<evidence type="ECO:0000256" key="8">
    <source>
        <dbReference type="ARBA" id="ARBA00037387"/>
    </source>
</evidence>
<evidence type="ECO:0000256" key="9">
    <source>
        <dbReference type="ARBA" id="ARBA00041175"/>
    </source>
</evidence>
<dbReference type="PANTHER" id="PTHR36203:SF1">
    <property type="entry name" value="ASCORBATE-SPECIFIC PTS SYSTEM EIIA COMPONENT"/>
    <property type="match status" value="1"/>
</dbReference>
<keyword evidence="7" id="KW-0418">Kinase</keyword>